<reference evidence="2 3" key="1">
    <citation type="journal article" date="2019" name="Gigascience">
        <title>Whole-genome sequence of the oriental lung fluke Paragonimus westermani.</title>
        <authorList>
            <person name="Oey H."/>
            <person name="Zakrzewski M."/>
            <person name="Narain K."/>
            <person name="Devi K.R."/>
            <person name="Agatsuma T."/>
            <person name="Nawaratna S."/>
            <person name="Gobert G.N."/>
            <person name="Jones M.K."/>
            <person name="Ragan M.A."/>
            <person name="McManus D.P."/>
            <person name="Krause L."/>
        </authorList>
    </citation>
    <scope>NUCLEOTIDE SEQUENCE [LARGE SCALE GENOMIC DNA]</scope>
    <source>
        <strain evidence="2 3">IND2009</strain>
    </source>
</reference>
<keyword evidence="3" id="KW-1185">Reference proteome</keyword>
<protein>
    <recommendedName>
        <fullName evidence="1">SOCS box domain-containing protein</fullName>
    </recommendedName>
</protein>
<dbReference type="InterPro" id="IPR001496">
    <property type="entry name" value="SOCS_box"/>
</dbReference>
<dbReference type="PROSITE" id="PS50225">
    <property type="entry name" value="SOCS"/>
    <property type="match status" value="1"/>
</dbReference>
<sequence length="404" mass="47335">MLSLCYGPESQGADVRRIIFHLRNDNISAILKSVLERDHQPTENQPKWIRENTVFDVSAGGRTLLYLAIVYCADKCVRQLVSPPFLWEPDKPDASGFSPMHLAEDRDDLHALGCMAPYSKELRYLETNERDSRIKRPCTCLVWPQTLWRFPISRYFFLCLHERGIAPSNDEEDVVFANDCRFVSHMCGATVALLLELFMATPSLFTFHIWSGQENLSVEQRHFWPVPPLIEDELMEHVLKCQNYPYCLHLQLEESIAEGRNVEWTWRRLSALWRAHRFSSPVRNKASVVERVWGPPLLKDICRETIRRQLVQTTHPSFLKKDGQNLRENYIHLVFRLPIPQELKQFLIYEHLWPARDWHKNVQRLGRTEYWALEQEGADYRSLVYGPGLVYGHGFIPLSSHRQL</sequence>
<dbReference type="AlphaFoldDB" id="A0A5J4N8Y2"/>
<comment type="caution">
    <text evidence="2">The sequence shown here is derived from an EMBL/GenBank/DDBJ whole genome shotgun (WGS) entry which is preliminary data.</text>
</comment>
<evidence type="ECO:0000313" key="2">
    <source>
        <dbReference type="EMBL" id="KAA3671933.1"/>
    </source>
</evidence>
<accession>A0A5J4N8Y2</accession>
<evidence type="ECO:0000313" key="3">
    <source>
        <dbReference type="Proteomes" id="UP000324629"/>
    </source>
</evidence>
<dbReference type="EMBL" id="QNGE01005615">
    <property type="protein sequence ID" value="KAA3671933.1"/>
    <property type="molecule type" value="Genomic_DNA"/>
</dbReference>
<name>A0A5J4N8Y2_9TREM</name>
<gene>
    <name evidence="2" type="ORF">DEA37_0006322</name>
</gene>
<organism evidence="2 3">
    <name type="scientific">Paragonimus westermani</name>
    <dbReference type="NCBI Taxonomy" id="34504"/>
    <lineage>
        <taxon>Eukaryota</taxon>
        <taxon>Metazoa</taxon>
        <taxon>Spiralia</taxon>
        <taxon>Lophotrochozoa</taxon>
        <taxon>Platyhelminthes</taxon>
        <taxon>Trematoda</taxon>
        <taxon>Digenea</taxon>
        <taxon>Plagiorchiida</taxon>
        <taxon>Troglotremata</taxon>
        <taxon>Troglotrematidae</taxon>
        <taxon>Paragonimus</taxon>
    </lineage>
</organism>
<evidence type="ECO:0000259" key="1">
    <source>
        <dbReference type="PROSITE" id="PS50225"/>
    </source>
</evidence>
<feature type="domain" description="SOCS box" evidence="1">
    <location>
        <begin position="298"/>
        <end position="353"/>
    </location>
</feature>
<proteinExistence type="predicted"/>
<dbReference type="Proteomes" id="UP000324629">
    <property type="component" value="Unassembled WGS sequence"/>
</dbReference>